<name>A0A9P0P371_ACAOB</name>
<dbReference type="AlphaFoldDB" id="A0A9P0P371"/>
<dbReference type="Proteomes" id="UP001152888">
    <property type="component" value="Unassembled WGS sequence"/>
</dbReference>
<feature type="region of interest" description="Disordered" evidence="1">
    <location>
        <begin position="1"/>
        <end position="29"/>
    </location>
</feature>
<evidence type="ECO:0000313" key="2">
    <source>
        <dbReference type="EMBL" id="CAH1969206.1"/>
    </source>
</evidence>
<evidence type="ECO:0000313" key="3">
    <source>
        <dbReference type="Proteomes" id="UP001152888"/>
    </source>
</evidence>
<accession>A0A9P0P371</accession>
<dbReference type="EMBL" id="CAKOFQ010006763">
    <property type="protein sequence ID" value="CAH1969206.1"/>
    <property type="molecule type" value="Genomic_DNA"/>
</dbReference>
<gene>
    <name evidence="2" type="ORF">ACAOBT_LOCUS8309</name>
</gene>
<comment type="caution">
    <text evidence="2">The sequence shown here is derived from an EMBL/GenBank/DDBJ whole genome shotgun (WGS) entry which is preliminary data.</text>
</comment>
<protein>
    <submittedName>
        <fullName evidence="2">Uncharacterized protein</fullName>
    </submittedName>
</protein>
<sequence>MFEVSGTQQHVNTKQMLQQHEKNQKVPAAPKDSVMLLKNLVTRNVDTQAVVDTAVDVTCFTFFGKSSEEIAQGTMETPIWYENIKNTRLSSGNQYMGSTLQLV</sequence>
<reference evidence="2" key="1">
    <citation type="submission" date="2022-03" db="EMBL/GenBank/DDBJ databases">
        <authorList>
            <person name="Sayadi A."/>
        </authorList>
    </citation>
    <scope>NUCLEOTIDE SEQUENCE</scope>
</reference>
<evidence type="ECO:0000256" key="1">
    <source>
        <dbReference type="SAM" id="MobiDB-lite"/>
    </source>
</evidence>
<proteinExistence type="predicted"/>
<feature type="compositionally biased region" description="Polar residues" evidence="1">
    <location>
        <begin position="1"/>
        <end position="18"/>
    </location>
</feature>
<keyword evidence="3" id="KW-1185">Reference proteome</keyword>
<organism evidence="2 3">
    <name type="scientific">Acanthoscelides obtectus</name>
    <name type="common">Bean weevil</name>
    <name type="synonym">Bruchus obtectus</name>
    <dbReference type="NCBI Taxonomy" id="200917"/>
    <lineage>
        <taxon>Eukaryota</taxon>
        <taxon>Metazoa</taxon>
        <taxon>Ecdysozoa</taxon>
        <taxon>Arthropoda</taxon>
        <taxon>Hexapoda</taxon>
        <taxon>Insecta</taxon>
        <taxon>Pterygota</taxon>
        <taxon>Neoptera</taxon>
        <taxon>Endopterygota</taxon>
        <taxon>Coleoptera</taxon>
        <taxon>Polyphaga</taxon>
        <taxon>Cucujiformia</taxon>
        <taxon>Chrysomeloidea</taxon>
        <taxon>Chrysomelidae</taxon>
        <taxon>Bruchinae</taxon>
        <taxon>Bruchini</taxon>
        <taxon>Acanthoscelides</taxon>
    </lineage>
</organism>